<dbReference type="Gene3D" id="1.25.40.390">
    <property type="match status" value="1"/>
</dbReference>
<dbReference type="Pfam" id="PF07980">
    <property type="entry name" value="SusD_RagB"/>
    <property type="match status" value="1"/>
</dbReference>
<dbReference type="RefSeq" id="WP_092576400.1">
    <property type="nucleotide sequence ID" value="NZ_FOFN01000001.1"/>
</dbReference>
<dbReference type="Proteomes" id="UP000198999">
    <property type="component" value="Unassembled WGS sequence"/>
</dbReference>
<accession>A0A1H9CWB7</accession>
<proteinExistence type="inferred from homology"/>
<dbReference type="CDD" id="cd08977">
    <property type="entry name" value="SusD"/>
    <property type="match status" value="1"/>
</dbReference>
<evidence type="ECO:0000259" key="7">
    <source>
        <dbReference type="Pfam" id="PF07980"/>
    </source>
</evidence>
<evidence type="ECO:0000259" key="8">
    <source>
        <dbReference type="Pfam" id="PF14322"/>
    </source>
</evidence>
<keyword evidence="5" id="KW-0998">Cell outer membrane</keyword>
<evidence type="ECO:0000256" key="2">
    <source>
        <dbReference type="ARBA" id="ARBA00006275"/>
    </source>
</evidence>
<feature type="chain" id="PRO_5011611440" evidence="6">
    <location>
        <begin position="22"/>
        <end position="514"/>
    </location>
</feature>
<evidence type="ECO:0000313" key="10">
    <source>
        <dbReference type="Proteomes" id="UP000198999"/>
    </source>
</evidence>
<keyword evidence="4" id="KW-0472">Membrane</keyword>
<comment type="subcellular location">
    <subcellularLocation>
        <location evidence="1">Cell outer membrane</location>
    </subcellularLocation>
</comment>
<evidence type="ECO:0000256" key="4">
    <source>
        <dbReference type="ARBA" id="ARBA00023136"/>
    </source>
</evidence>
<dbReference type="SUPFAM" id="SSF48452">
    <property type="entry name" value="TPR-like"/>
    <property type="match status" value="1"/>
</dbReference>
<gene>
    <name evidence="9" type="ORF">SAMN05421824_1023</name>
</gene>
<dbReference type="GO" id="GO:0009279">
    <property type="term" value="C:cell outer membrane"/>
    <property type="evidence" value="ECO:0007669"/>
    <property type="project" value="UniProtKB-SubCell"/>
</dbReference>
<dbReference type="InterPro" id="IPR033985">
    <property type="entry name" value="SusD-like_N"/>
</dbReference>
<dbReference type="Pfam" id="PF14322">
    <property type="entry name" value="SusD-like_3"/>
    <property type="match status" value="1"/>
</dbReference>
<evidence type="ECO:0000256" key="3">
    <source>
        <dbReference type="ARBA" id="ARBA00022729"/>
    </source>
</evidence>
<name>A0A1H9CWB7_9FLAO</name>
<evidence type="ECO:0000256" key="5">
    <source>
        <dbReference type="ARBA" id="ARBA00023237"/>
    </source>
</evidence>
<feature type="signal peptide" evidence="6">
    <location>
        <begin position="1"/>
        <end position="21"/>
    </location>
</feature>
<dbReference type="InterPro" id="IPR011990">
    <property type="entry name" value="TPR-like_helical_dom_sf"/>
</dbReference>
<evidence type="ECO:0000256" key="1">
    <source>
        <dbReference type="ARBA" id="ARBA00004442"/>
    </source>
</evidence>
<reference evidence="9 10" key="1">
    <citation type="submission" date="2016-10" db="EMBL/GenBank/DDBJ databases">
        <authorList>
            <person name="de Groot N.N."/>
        </authorList>
    </citation>
    <scope>NUCLEOTIDE SEQUENCE [LARGE SCALE GENOMIC DNA]</scope>
    <source>
        <strain evidence="9 10">DSM 21035</strain>
    </source>
</reference>
<dbReference type="InterPro" id="IPR012944">
    <property type="entry name" value="SusD_RagB_dom"/>
</dbReference>
<evidence type="ECO:0000313" key="9">
    <source>
        <dbReference type="EMBL" id="SEQ04883.1"/>
    </source>
</evidence>
<sequence length="514" mass="57907">MKKFSNYFLGFAALFALFLIAACDEDVPVENTNALNPEIFFESRSQVEAAVNSAYNQFQTLYQRVGYVFPDAISDEVVASGDPNFAPYNRFEFNATLDNIALYWTACFNGVGACNFVIGNEDRMRANAEGSDFSDEDIDNALGQAYYLRALYYYHLVKRFGGVPLKIDVLTATNDEPRATADQVYNQIIADLQMSTTLTLSKGATEKGRVTKEAAYAMLGKVYLHRELYPEAKDAFSNVTNHSLLPIEEYRDNFSETGEHNDESMFEIGYNGEVGTEAERWAQTGIGTSEVTFRSQDYTGWANARPSTKIIEEFEEDDPRLDLAILQDDTNSYGPGDAFQFPCPGCVGGPVWYKFSQLYDEQNVSQNSGVNVRIMRYADVVLMQAEVEMNLNNNDAAVDFLNEIRDRAGMPRYGTATMDARGFPVNTKEQIFDAIVHERFVELCGEQVRFDDLVRWNLDDQELSIFPDANFNNPDPSLRVTRNYDPSVHRVMPIPQNEIDANTQMTGADQNPGY</sequence>
<feature type="domain" description="RagB/SusD" evidence="7">
    <location>
        <begin position="263"/>
        <end position="514"/>
    </location>
</feature>
<feature type="domain" description="SusD-like N-terminal" evidence="8">
    <location>
        <begin position="41"/>
        <end position="224"/>
    </location>
</feature>
<keyword evidence="10" id="KW-1185">Reference proteome</keyword>
<dbReference type="OrthoDB" id="5694214at2"/>
<dbReference type="EMBL" id="FOFN01000001">
    <property type="protein sequence ID" value="SEQ04883.1"/>
    <property type="molecule type" value="Genomic_DNA"/>
</dbReference>
<evidence type="ECO:0000256" key="6">
    <source>
        <dbReference type="SAM" id="SignalP"/>
    </source>
</evidence>
<comment type="similarity">
    <text evidence="2">Belongs to the SusD family.</text>
</comment>
<dbReference type="PROSITE" id="PS51257">
    <property type="entry name" value="PROKAR_LIPOPROTEIN"/>
    <property type="match status" value="1"/>
</dbReference>
<dbReference type="STRING" id="419940.SAMN05421824_1023"/>
<dbReference type="AlphaFoldDB" id="A0A1H9CWB7"/>
<keyword evidence="3 6" id="KW-0732">Signal</keyword>
<protein>
    <submittedName>
        <fullName evidence="9">Starch-binding associating with outer membrane</fullName>
    </submittedName>
</protein>
<organism evidence="9 10">
    <name type="scientific">Hyunsoonleella jejuensis</name>
    <dbReference type="NCBI Taxonomy" id="419940"/>
    <lineage>
        <taxon>Bacteria</taxon>
        <taxon>Pseudomonadati</taxon>
        <taxon>Bacteroidota</taxon>
        <taxon>Flavobacteriia</taxon>
        <taxon>Flavobacteriales</taxon>
        <taxon>Flavobacteriaceae</taxon>
    </lineage>
</organism>